<dbReference type="AlphaFoldDB" id="A0A1Y3U4P7"/>
<evidence type="ECO:0008006" key="4">
    <source>
        <dbReference type="Google" id="ProtNLM"/>
    </source>
</evidence>
<evidence type="ECO:0000313" key="3">
    <source>
        <dbReference type="Proteomes" id="UP000196560"/>
    </source>
</evidence>
<reference evidence="3" key="1">
    <citation type="submission" date="2017-04" db="EMBL/GenBank/DDBJ databases">
        <title>Function of individual gut microbiota members based on whole genome sequencing of pure cultures obtained from chicken caecum.</title>
        <authorList>
            <person name="Medvecky M."/>
            <person name="Cejkova D."/>
            <person name="Polansky O."/>
            <person name="Karasova D."/>
            <person name="Kubasova T."/>
            <person name="Cizek A."/>
            <person name="Rychlik I."/>
        </authorList>
    </citation>
    <scope>NUCLEOTIDE SEQUENCE [LARGE SCALE GENOMIC DNA]</scope>
    <source>
        <strain evidence="3">An70</strain>
    </source>
</reference>
<dbReference type="EMBL" id="NFHO01000003">
    <property type="protein sequence ID" value="OUN43754.1"/>
    <property type="molecule type" value="Genomic_DNA"/>
</dbReference>
<protein>
    <recommendedName>
        <fullName evidence="4">DUF669 domain-containing protein</fullName>
    </recommendedName>
</protein>
<evidence type="ECO:0000313" key="2">
    <source>
        <dbReference type="EMBL" id="OUN43754.1"/>
    </source>
</evidence>
<name>A0A1Y3U4P7_9ACTN</name>
<organism evidence="2 3">
    <name type="scientific">Enorma massiliensis</name>
    <dbReference type="NCBI Taxonomy" id="1472761"/>
    <lineage>
        <taxon>Bacteria</taxon>
        <taxon>Bacillati</taxon>
        <taxon>Actinomycetota</taxon>
        <taxon>Coriobacteriia</taxon>
        <taxon>Coriobacteriales</taxon>
        <taxon>Coriobacteriaceae</taxon>
        <taxon>Enorma</taxon>
    </lineage>
</organism>
<proteinExistence type="predicted"/>
<dbReference type="Proteomes" id="UP000196560">
    <property type="component" value="Unassembled WGS sequence"/>
</dbReference>
<accession>A0A1Y3U4P7</accession>
<evidence type="ECO:0000256" key="1">
    <source>
        <dbReference type="SAM" id="MobiDB-lite"/>
    </source>
</evidence>
<dbReference type="RefSeq" id="WP_087186050.1">
    <property type="nucleotide sequence ID" value="NZ_NFHO01000003.1"/>
</dbReference>
<keyword evidence="3" id="KW-1185">Reference proteome</keyword>
<gene>
    <name evidence="2" type="ORF">B5G21_03450</name>
</gene>
<comment type="caution">
    <text evidence="2">The sequence shown here is derived from an EMBL/GenBank/DDBJ whole genome shotgun (WGS) entry which is preliminary data.</text>
</comment>
<sequence>MADTMDQALGWDDAIEGSGSDFEPVPAGEYGFRVVSMERQYHNGSDKMAPCPVARIEIELTDAPRAAHLFDRLFLNKKTMWKIVDFFTSIGLHDKGDDKPFKPDWTRIAGRCGRCRVKTREYNGSTYNDVDRWLAPEAPAARVQAPYAPTADAIPADARTHAVVDDAVRQAQKQAMKPGAF</sequence>
<feature type="region of interest" description="Disordered" evidence="1">
    <location>
        <begin position="1"/>
        <end position="22"/>
    </location>
</feature>